<dbReference type="EMBL" id="AP022613">
    <property type="protein sequence ID" value="BBZ38237.1"/>
    <property type="molecule type" value="Genomic_DNA"/>
</dbReference>
<organism evidence="1 2">
    <name type="scientific">Mycobacterium conspicuum</name>
    <dbReference type="NCBI Taxonomy" id="44010"/>
    <lineage>
        <taxon>Bacteria</taxon>
        <taxon>Bacillati</taxon>
        <taxon>Actinomycetota</taxon>
        <taxon>Actinomycetes</taxon>
        <taxon>Mycobacteriales</taxon>
        <taxon>Mycobacteriaceae</taxon>
        <taxon>Mycobacterium</taxon>
    </lineage>
</organism>
<sequence>MFKTPAIAPTVAEIAARPHKAIRFLLVERAEGSPLVFRVSETTTNETAPAAKICAEVNAAA</sequence>
<dbReference type="Proteomes" id="UP000467385">
    <property type="component" value="Chromosome"/>
</dbReference>
<protein>
    <submittedName>
        <fullName evidence="1">Uncharacterized protein</fullName>
    </submittedName>
</protein>
<name>A0A7I7Y9E5_9MYCO</name>
<dbReference type="AlphaFoldDB" id="A0A7I7Y9E5"/>
<gene>
    <name evidence="1" type="ORF">MCNS_13000</name>
</gene>
<proteinExistence type="predicted"/>
<reference evidence="1 2" key="1">
    <citation type="journal article" date="2019" name="Emerg. Microbes Infect.">
        <title>Comprehensive subspecies identification of 175 nontuberculous mycobacteria species based on 7547 genomic profiles.</title>
        <authorList>
            <person name="Matsumoto Y."/>
            <person name="Kinjo T."/>
            <person name="Motooka D."/>
            <person name="Nabeya D."/>
            <person name="Jung N."/>
            <person name="Uechi K."/>
            <person name="Horii T."/>
            <person name="Iida T."/>
            <person name="Fujita J."/>
            <person name="Nakamura S."/>
        </authorList>
    </citation>
    <scope>NUCLEOTIDE SEQUENCE [LARGE SCALE GENOMIC DNA]</scope>
    <source>
        <strain evidence="1 2">JCM 14738</strain>
    </source>
</reference>
<keyword evidence="2" id="KW-1185">Reference proteome</keyword>
<evidence type="ECO:0000313" key="1">
    <source>
        <dbReference type="EMBL" id="BBZ38237.1"/>
    </source>
</evidence>
<evidence type="ECO:0000313" key="2">
    <source>
        <dbReference type="Proteomes" id="UP000467385"/>
    </source>
</evidence>
<accession>A0A7I7Y9E5</accession>